<organism evidence="2 3">
    <name type="scientific">Stachybotrys elegans</name>
    <dbReference type="NCBI Taxonomy" id="80388"/>
    <lineage>
        <taxon>Eukaryota</taxon>
        <taxon>Fungi</taxon>
        <taxon>Dikarya</taxon>
        <taxon>Ascomycota</taxon>
        <taxon>Pezizomycotina</taxon>
        <taxon>Sordariomycetes</taxon>
        <taxon>Hypocreomycetidae</taxon>
        <taxon>Hypocreales</taxon>
        <taxon>Stachybotryaceae</taxon>
        <taxon>Stachybotrys</taxon>
    </lineage>
</organism>
<keyword evidence="2" id="KW-0378">Hydrolase</keyword>
<dbReference type="PROSITE" id="PS52006">
    <property type="entry name" value="GH64"/>
    <property type="match status" value="1"/>
</dbReference>
<name>A0A8K0SAD2_9HYPO</name>
<dbReference type="EMBL" id="JAGPNK010000039">
    <property type="protein sequence ID" value="KAH7303111.1"/>
    <property type="molecule type" value="Genomic_DNA"/>
</dbReference>
<reference evidence="2" key="1">
    <citation type="journal article" date="2021" name="Nat. Commun.">
        <title>Genetic determinants of endophytism in the Arabidopsis root mycobiome.</title>
        <authorList>
            <person name="Mesny F."/>
            <person name="Miyauchi S."/>
            <person name="Thiergart T."/>
            <person name="Pickel B."/>
            <person name="Atanasova L."/>
            <person name="Karlsson M."/>
            <person name="Huettel B."/>
            <person name="Barry K.W."/>
            <person name="Haridas S."/>
            <person name="Chen C."/>
            <person name="Bauer D."/>
            <person name="Andreopoulos W."/>
            <person name="Pangilinan J."/>
            <person name="LaButti K."/>
            <person name="Riley R."/>
            <person name="Lipzen A."/>
            <person name="Clum A."/>
            <person name="Drula E."/>
            <person name="Henrissat B."/>
            <person name="Kohler A."/>
            <person name="Grigoriev I.V."/>
            <person name="Martin F.M."/>
            <person name="Hacquard S."/>
        </authorList>
    </citation>
    <scope>NUCLEOTIDE SEQUENCE</scope>
    <source>
        <strain evidence="2">MPI-CAGE-CH-0235</strain>
    </source>
</reference>
<dbReference type="InterPro" id="IPR032477">
    <property type="entry name" value="Glyco_hydro_64"/>
</dbReference>
<keyword evidence="3" id="KW-1185">Reference proteome</keyword>
<accession>A0A8K0SAD2</accession>
<dbReference type="Proteomes" id="UP000813444">
    <property type="component" value="Unassembled WGS sequence"/>
</dbReference>
<dbReference type="Pfam" id="PF16483">
    <property type="entry name" value="Glyco_hydro_64"/>
    <property type="match status" value="1"/>
</dbReference>
<evidence type="ECO:0000313" key="2">
    <source>
        <dbReference type="EMBL" id="KAH7303111.1"/>
    </source>
</evidence>
<evidence type="ECO:0000313" key="3">
    <source>
        <dbReference type="Proteomes" id="UP000813444"/>
    </source>
</evidence>
<dbReference type="Gene3D" id="2.60.110.10">
    <property type="entry name" value="Thaumatin"/>
    <property type="match status" value="1"/>
</dbReference>
<comment type="caution">
    <text evidence="2">The sequence shown here is derived from an EMBL/GenBank/DDBJ whole genome shotgun (WGS) entry which is preliminary data.</text>
</comment>
<dbReference type="InterPro" id="IPR042517">
    <property type="entry name" value="Glyco_hydro_64_N_2"/>
</dbReference>
<dbReference type="PANTHER" id="PTHR38165">
    <property type="match status" value="1"/>
</dbReference>
<dbReference type="InterPro" id="IPR037398">
    <property type="entry name" value="Glyco_hydro_64_fam"/>
</dbReference>
<protein>
    <submittedName>
        <fullName evidence="2">Glycoside hydrolase family 64 protein</fullName>
    </submittedName>
</protein>
<proteinExistence type="predicted"/>
<evidence type="ECO:0000259" key="1">
    <source>
        <dbReference type="PROSITE" id="PS52006"/>
    </source>
</evidence>
<sequence length="441" mass="48159">MALSNIANGSQVNNISNITIARPRGIQDVTLEEEDIIKDSYLFPSEAVRQGEGATSKPLSVQFVNNFESGQVNAYLTGLDSDNAIVFVAADGTLVYPSSGGSHVPVSVSERVAISLPQKEESIEVKLPRSITSARIYFCEGKLNFYVVNTPNGNGLIHPSATDPNDSSFDLSWGFVELTYTADLTLYANLSFVDFVGMVLGMQLSVLDGSQTQITCGLRPAAIADICRELAIQTNTDSFPWSNLCVVNQLGRPIRVLSPSQNSMVNPTDFEHYWSRYIDRVWEYYATAPLTINTQTEAGNITCRVTGTLLTCDGDNRDYETPTALDIWGCDSGPFGKMDGDNIIHTAVIPRLCSAFVRSTLLLEYGNIQPSVDSSQYYRANPTNHYSRLVHKYEIDGKGYTYAYDDVNPDHEDASGTLSSGAADTLTIFVGAPASECTFLD</sequence>
<dbReference type="GO" id="GO:0016787">
    <property type="term" value="F:hydrolase activity"/>
    <property type="evidence" value="ECO:0007669"/>
    <property type="project" value="UniProtKB-KW"/>
</dbReference>
<dbReference type="AlphaFoldDB" id="A0A8K0SAD2"/>
<dbReference type="OrthoDB" id="10058186at2759"/>
<gene>
    <name evidence="2" type="ORF">B0I35DRAFT_365471</name>
</gene>
<dbReference type="InterPro" id="IPR037176">
    <property type="entry name" value="Osmotin/thaumatin-like_sf"/>
</dbReference>
<dbReference type="Gene3D" id="3.30.920.50">
    <property type="entry name" value="Beta-1,3-glucanase, C-terminal domain"/>
    <property type="match status" value="1"/>
</dbReference>
<dbReference type="PANTHER" id="PTHR38165:SF1">
    <property type="entry name" value="GLUCANASE B"/>
    <property type="match status" value="1"/>
</dbReference>
<feature type="domain" description="GH64" evidence="1">
    <location>
        <begin position="56"/>
        <end position="428"/>
    </location>
</feature>